<accession>A0A0R0B171</accession>
<protein>
    <submittedName>
        <fullName evidence="4">3-oxoacyl-ACP reductase</fullName>
    </submittedName>
</protein>
<keyword evidence="2" id="KW-0560">Oxidoreductase</keyword>
<dbReference type="InterPro" id="IPR002347">
    <property type="entry name" value="SDR_fam"/>
</dbReference>
<dbReference type="PANTHER" id="PTHR43639:SF1">
    <property type="entry name" value="SHORT-CHAIN DEHYDROGENASE_REDUCTASE FAMILY PROTEIN"/>
    <property type="match status" value="1"/>
</dbReference>
<dbReference type="SUPFAM" id="SSF51735">
    <property type="entry name" value="NAD(P)-binding Rossmann-fold domains"/>
    <property type="match status" value="1"/>
</dbReference>
<evidence type="ECO:0000256" key="2">
    <source>
        <dbReference type="ARBA" id="ARBA00023002"/>
    </source>
</evidence>
<keyword evidence="5" id="KW-1185">Reference proteome</keyword>
<dbReference type="Pfam" id="PF13561">
    <property type="entry name" value="adh_short_C2"/>
    <property type="match status" value="1"/>
</dbReference>
<organism evidence="4 5">
    <name type="scientific">Stenotrophomonas beteli</name>
    <dbReference type="NCBI Taxonomy" id="3384461"/>
    <lineage>
        <taxon>Bacteria</taxon>
        <taxon>Pseudomonadati</taxon>
        <taxon>Pseudomonadota</taxon>
        <taxon>Gammaproteobacteria</taxon>
        <taxon>Lysobacterales</taxon>
        <taxon>Lysobacteraceae</taxon>
        <taxon>Stenotrophomonas</taxon>
        <taxon>Stenotrophomonas maltophilia group</taxon>
    </lineage>
</organism>
<dbReference type="SMART" id="SM00822">
    <property type="entry name" value="PKS_KR"/>
    <property type="match status" value="1"/>
</dbReference>
<dbReference type="GO" id="GO:0016491">
    <property type="term" value="F:oxidoreductase activity"/>
    <property type="evidence" value="ECO:0007669"/>
    <property type="project" value="UniProtKB-KW"/>
</dbReference>
<comment type="caution">
    <text evidence="4">The sequence shown here is derived from an EMBL/GenBank/DDBJ whole genome shotgun (WGS) entry which is preliminary data.</text>
</comment>
<dbReference type="PANTHER" id="PTHR43639">
    <property type="entry name" value="OXIDOREDUCTASE, SHORT-CHAIN DEHYDROGENASE/REDUCTASE FAMILY (AFU_ORTHOLOGUE AFUA_5G02870)"/>
    <property type="match status" value="1"/>
</dbReference>
<evidence type="ECO:0000256" key="1">
    <source>
        <dbReference type="ARBA" id="ARBA00006484"/>
    </source>
</evidence>
<evidence type="ECO:0000259" key="3">
    <source>
        <dbReference type="SMART" id="SM00822"/>
    </source>
</evidence>
<dbReference type="PRINTS" id="PR00081">
    <property type="entry name" value="GDHRDH"/>
</dbReference>
<sequence length="248" mass="25777">MTGTHAPVVLVTGASRGIGRAICELLAAQHVQLVIVARDDDALRALAAEVTAQGAPEPMVAVIDLADVDAVAAVFKQIFNQFGRLDGLVNNAGVLHEGLLGMIRAEDIDRVLAVNVKAPLMMMQHASRMMARTRKGSIVNLVSIMGVNGAAGLSLYSASKAALVGATRSASKELAAKGIRVNAISPGFIDTDMTRAMPQAAHAKRVESIGMGRAGTPREVAELVAFLLGDSSAYITGQIIGIDGQMVV</sequence>
<dbReference type="PRINTS" id="PR00080">
    <property type="entry name" value="SDRFAMILY"/>
</dbReference>
<dbReference type="AlphaFoldDB" id="A0A0R0B171"/>
<gene>
    <name evidence="4" type="ORF">ARC23_10845</name>
</gene>
<dbReference type="Proteomes" id="UP000051757">
    <property type="component" value="Unassembled WGS sequence"/>
</dbReference>
<dbReference type="OrthoDB" id="9803333at2"/>
<dbReference type="InterPro" id="IPR057326">
    <property type="entry name" value="KR_dom"/>
</dbReference>
<name>A0A0R0B171_9GAMM</name>
<comment type="similarity">
    <text evidence="1">Belongs to the short-chain dehydrogenases/reductases (SDR) family.</text>
</comment>
<evidence type="ECO:0000313" key="5">
    <source>
        <dbReference type="Proteomes" id="UP000051757"/>
    </source>
</evidence>
<proteinExistence type="inferred from homology"/>
<dbReference type="InterPro" id="IPR036291">
    <property type="entry name" value="NAD(P)-bd_dom_sf"/>
</dbReference>
<dbReference type="FunFam" id="3.40.50.720:FF:000084">
    <property type="entry name" value="Short-chain dehydrogenase reductase"/>
    <property type="match status" value="1"/>
</dbReference>
<evidence type="ECO:0000313" key="4">
    <source>
        <dbReference type="EMBL" id="KRG50891.1"/>
    </source>
</evidence>
<feature type="domain" description="Ketoreductase" evidence="3">
    <location>
        <begin position="7"/>
        <end position="187"/>
    </location>
</feature>
<dbReference type="EMBL" id="LLXV01000030">
    <property type="protein sequence ID" value="KRG50891.1"/>
    <property type="molecule type" value="Genomic_DNA"/>
</dbReference>
<dbReference type="Gene3D" id="3.40.50.720">
    <property type="entry name" value="NAD(P)-binding Rossmann-like Domain"/>
    <property type="match status" value="1"/>
</dbReference>
<reference evidence="4 5" key="1">
    <citation type="journal article" date="2016" name="Front. Microbiol.">
        <title>Genome Sequence of Type Strains of Genus Stenotrophomonas.</title>
        <authorList>
            <person name="Patil P.P."/>
            <person name="Midha S."/>
            <person name="Kumar S."/>
            <person name="Patil P.B."/>
        </authorList>
    </citation>
    <scope>NUCLEOTIDE SEQUENCE [LARGE SCALE GENOMIC DNA]</scope>
    <source>
        <strain evidence="4 5">LMG 978</strain>
    </source>
</reference>